<evidence type="ECO:0000313" key="2">
    <source>
        <dbReference type="EMBL" id="TFK23227.1"/>
    </source>
</evidence>
<sequence length="218" mass="24370">MDTTSMTQEEQDGVCLSHHEWRALKAMSSDIQKHADNPGMVAELNERFRAIQQLVSSAIDGALGRGSEPGSHEDERPLQSAQLEDTPQSSHPTTAWVSTQSGSTSEPPVKPTSLFIPPPFIGVREGNLLGSDMWKDFNPKDSSVDALDLHDPWEECNDDDSVESPMTEVPEVEEIRRELPSEARQTFKGYSPRYRLDPIPQHPGILRHIIHFLTNTSF</sequence>
<dbReference type="AlphaFoldDB" id="A0A5C3KSJ9"/>
<name>A0A5C3KSJ9_COPMA</name>
<gene>
    <name evidence="2" type="ORF">FA15DRAFT_705683</name>
</gene>
<feature type="compositionally biased region" description="Polar residues" evidence="1">
    <location>
        <begin position="79"/>
        <end position="106"/>
    </location>
</feature>
<reference evidence="2 3" key="1">
    <citation type="journal article" date="2019" name="Nat. Ecol. Evol.">
        <title>Megaphylogeny resolves global patterns of mushroom evolution.</title>
        <authorList>
            <person name="Varga T."/>
            <person name="Krizsan K."/>
            <person name="Foldi C."/>
            <person name="Dima B."/>
            <person name="Sanchez-Garcia M."/>
            <person name="Sanchez-Ramirez S."/>
            <person name="Szollosi G.J."/>
            <person name="Szarkandi J.G."/>
            <person name="Papp V."/>
            <person name="Albert L."/>
            <person name="Andreopoulos W."/>
            <person name="Angelini C."/>
            <person name="Antonin V."/>
            <person name="Barry K.W."/>
            <person name="Bougher N.L."/>
            <person name="Buchanan P."/>
            <person name="Buyck B."/>
            <person name="Bense V."/>
            <person name="Catcheside P."/>
            <person name="Chovatia M."/>
            <person name="Cooper J."/>
            <person name="Damon W."/>
            <person name="Desjardin D."/>
            <person name="Finy P."/>
            <person name="Geml J."/>
            <person name="Haridas S."/>
            <person name="Hughes K."/>
            <person name="Justo A."/>
            <person name="Karasinski D."/>
            <person name="Kautmanova I."/>
            <person name="Kiss B."/>
            <person name="Kocsube S."/>
            <person name="Kotiranta H."/>
            <person name="LaButti K.M."/>
            <person name="Lechner B.E."/>
            <person name="Liimatainen K."/>
            <person name="Lipzen A."/>
            <person name="Lukacs Z."/>
            <person name="Mihaltcheva S."/>
            <person name="Morgado L.N."/>
            <person name="Niskanen T."/>
            <person name="Noordeloos M.E."/>
            <person name="Ohm R.A."/>
            <person name="Ortiz-Santana B."/>
            <person name="Ovrebo C."/>
            <person name="Racz N."/>
            <person name="Riley R."/>
            <person name="Savchenko A."/>
            <person name="Shiryaev A."/>
            <person name="Soop K."/>
            <person name="Spirin V."/>
            <person name="Szebenyi C."/>
            <person name="Tomsovsky M."/>
            <person name="Tulloss R.E."/>
            <person name="Uehling J."/>
            <person name="Grigoriev I.V."/>
            <person name="Vagvolgyi C."/>
            <person name="Papp T."/>
            <person name="Martin F.M."/>
            <person name="Miettinen O."/>
            <person name="Hibbett D.S."/>
            <person name="Nagy L.G."/>
        </authorList>
    </citation>
    <scope>NUCLEOTIDE SEQUENCE [LARGE SCALE GENOMIC DNA]</scope>
    <source>
        <strain evidence="2 3">CBS 121175</strain>
    </source>
</reference>
<feature type="region of interest" description="Disordered" evidence="1">
    <location>
        <begin position="61"/>
        <end position="113"/>
    </location>
</feature>
<keyword evidence="3" id="KW-1185">Reference proteome</keyword>
<proteinExistence type="predicted"/>
<organism evidence="2 3">
    <name type="scientific">Coprinopsis marcescibilis</name>
    <name type="common">Agaric fungus</name>
    <name type="synonym">Psathyrella marcescibilis</name>
    <dbReference type="NCBI Taxonomy" id="230819"/>
    <lineage>
        <taxon>Eukaryota</taxon>
        <taxon>Fungi</taxon>
        <taxon>Dikarya</taxon>
        <taxon>Basidiomycota</taxon>
        <taxon>Agaricomycotina</taxon>
        <taxon>Agaricomycetes</taxon>
        <taxon>Agaricomycetidae</taxon>
        <taxon>Agaricales</taxon>
        <taxon>Agaricineae</taxon>
        <taxon>Psathyrellaceae</taxon>
        <taxon>Coprinopsis</taxon>
    </lineage>
</organism>
<evidence type="ECO:0000256" key="1">
    <source>
        <dbReference type="SAM" id="MobiDB-lite"/>
    </source>
</evidence>
<dbReference type="Proteomes" id="UP000307440">
    <property type="component" value="Unassembled WGS sequence"/>
</dbReference>
<accession>A0A5C3KSJ9</accession>
<protein>
    <submittedName>
        <fullName evidence="2">Uncharacterized protein</fullName>
    </submittedName>
</protein>
<dbReference type="EMBL" id="ML210223">
    <property type="protein sequence ID" value="TFK23227.1"/>
    <property type="molecule type" value="Genomic_DNA"/>
</dbReference>
<evidence type="ECO:0000313" key="3">
    <source>
        <dbReference type="Proteomes" id="UP000307440"/>
    </source>
</evidence>